<evidence type="ECO:0000313" key="4">
    <source>
        <dbReference type="EMBL" id="KAF0315166.1"/>
    </source>
</evidence>
<evidence type="ECO:0000256" key="2">
    <source>
        <dbReference type="SAM" id="MobiDB-lite"/>
    </source>
</evidence>
<proteinExistence type="predicted"/>
<feature type="compositionally biased region" description="Polar residues" evidence="2">
    <location>
        <begin position="227"/>
        <end position="236"/>
    </location>
</feature>
<sequence>MYDPAPARPEKTDITRTKTGCLQCRRKRRKCDEQRPACRRCSATSSSCEYEFGAFEFKDATQWAANKVRRLKMAGSSASTKDQAVRKLATRDCERPNPVYPATLTVNQLDTADAVRQQPSTAPLPPTPPVLESDEHNTSLVSGDRQEDINSTANYDIYEWSRDDSMAQLSPEFFLDAEQLLTSSMTDFIPVSPTLPGDTQCLPWDLLLPSLLPSPTSPTSQRGGGSCSATTVSSPDNPTPPDETLLASEISCHENQSPFCTENRTSRRGLLPASWTGLGNQPESPSARKPAPVPIEDRPYLAHFRLNVMNNLPVRLDNLWKMILYDTPLRYAAMALAAASLANLHGHHSSDHNQWVPALIHSSRALNYVSKCSDILEKHPDMSWEARLTVLILATLYELETGTIVDLRRALAVLDGGIRNHRGQVLSLAAGKDLGRIWAHLRYLELACRGPQHPLGIESANESLLVELVPSLVHPPQRIQVIGCQASRISQRLLFSKCFYERGDTAAETLNKVTQWWEILKGTSFGEPSDEHAEPDIVLPDGELFKELRNLQSTLTTCEAPEGILSALLPDSEAFYARPYAPLRLPTHQMAMTWADYAFAHLLCTESNVQRLTQEVEIALDNEADAFDCAPMRSNPWLNLLLRITDELDPVECQKRNACRIGIFSILFQVSILGAGRIGFEALQQFIQRSMAVGVLYEGPFTPLHSARSCNQAILRYMAAKPGRAIFAASFTYSAWEAREVLFSKGGGQHVLLCGREADGRYLNDLIPVDA</sequence>
<accession>A0A8H3VRJ2</accession>
<dbReference type="Gene3D" id="4.10.240.10">
    <property type="entry name" value="Zn(2)-C6 fungal-type DNA-binding domain"/>
    <property type="match status" value="1"/>
</dbReference>
<dbReference type="Pfam" id="PF00172">
    <property type="entry name" value="Zn_clus"/>
    <property type="match status" value="1"/>
</dbReference>
<feature type="region of interest" description="Disordered" evidence="2">
    <location>
        <begin position="271"/>
        <end position="292"/>
    </location>
</feature>
<gene>
    <name evidence="4" type="ORF">GQ607_017606</name>
</gene>
<protein>
    <recommendedName>
        <fullName evidence="3">Zn(2)-C6 fungal-type domain-containing protein</fullName>
    </recommendedName>
</protein>
<keyword evidence="5" id="KW-1185">Reference proteome</keyword>
<dbReference type="PROSITE" id="PS00463">
    <property type="entry name" value="ZN2_CY6_FUNGAL_1"/>
    <property type="match status" value="1"/>
</dbReference>
<dbReference type="GO" id="GO:0008270">
    <property type="term" value="F:zinc ion binding"/>
    <property type="evidence" value="ECO:0007669"/>
    <property type="project" value="InterPro"/>
</dbReference>
<dbReference type="GO" id="GO:0005634">
    <property type="term" value="C:nucleus"/>
    <property type="evidence" value="ECO:0007669"/>
    <property type="project" value="TreeGrafter"/>
</dbReference>
<dbReference type="OrthoDB" id="39175at2759"/>
<dbReference type="GO" id="GO:0045944">
    <property type="term" value="P:positive regulation of transcription by RNA polymerase II"/>
    <property type="evidence" value="ECO:0007669"/>
    <property type="project" value="TreeGrafter"/>
</dbReference>
<dbReference type="SUPFAM" id="SSF57701">
    <property type="entry name" value="Zn2/Cys6 DNA-binding domain"/>
    <property type="match status" value="1"/>
</dbReference>
<feature type="region of interest" description="Disordered" evidence="2">
    <location>
        <begin position="213"/>
        <end position="242"/>
    </location>
</feature>
<comment type="caution">
    <text evidence="4">The sequence shown here is derived from an EMBL/GenBank/DDBJ whole genome shotgun (WGS) entry which is preliminary data.</text>
</comment>
<dbReference type="SMART" id="SM00066">
    <property type="entry name" value="GAL4"/>
    <property type="match status" value="1"/>
</dbReference>
<evidence type="ECO:0000259" key="3">
    <source>
        <dbReference type="PROSITE" id="PS50048"/>
    </source>
</evidence>
<dbReference type="AlphaFoldDB" id="A0A8H3VRJ2"/>
<reference evidence="4 5" key="1">
    <citation type="submission" date="2019-12" db="EMBL/GenBank/DDBJ databases">
        <title>A genome sequence resource for the geographically widespread anthracnose pathogen Colletotrichum asianum.</title>
        <authorList>
            <person name="Meng Y."/>
        </authorList>
    </citation>
    <scope>NUCLEOTIDE SEQUENCE [LARGE SCALE GENOMIC DNA]</scope>
    <source>
        <strain evidence="4 5">ICMP 18580</strain>
    </source>
</reference>
<evidence type="ECO:0000256" key="1">
    <source>
        <dbReference type="ARBA" id="ARBA00023242"/>
    </source>
</evidence>
<name>A0A8H3VRJ2_9PEZI</name>
<evidence type="ECO:0000313" key="5">
    <source>
        <dbReference type="Proteomes" id="UP000434172"/>
    </source>
</evidence>
<dbReference type="EMBL" id="WOWK01000227">
    <property type="protein sequence ID" value="KAF0315166.1"/>
    <property type="molecule type" value="Genomic_DNA"/>
</dbReference>
<dbReference type="GO" id="GO:0000981">
    <property type="term" value="F:DNA-binding transcription factor activity, RNA polymerase II-specific"/>
    <property type="evidence" value="ECO:0007669"/>
    <property type="project" value="InterPro"/>
</dbReference>
<feature type="region of interest" description="Disordered" evidence="2">
    <location>
        <begin position="115"/>
        <end position="148"/>
    </location>
</feature>
<dbReference type="GO" id="GO:0000976">
    <property type="term" value="F:transcription cis-regulatory region binding"/>
    <property type="evidence" value="ECO:0007669"/>
    <property type="project" value="TreeGrafter"/>
</dbReference>
<dbReference type="CDD" id="cd00067">
    <property type="entry name" value="GAL4"/>
    <property type="match status" value="1"/>
</dbReference>
<dbReference type="PANTHER" id="PTHR37534:SF49">
    <property type="entry name" value="LYSINE BIOSYNTHESIS REGULATORY PROTEIN LYS14"/>
    <property type="match status" value="1"/>
</dbReference>
<feature type="domain" description="Zn(2)-C6 fungal-type" evidence="3">
    <location>
        <begin position="20"/>
        <end position="50"/>
    </location>
</feature>
<organism evidence="4 5">
    <name type="scientific">Colletotrichum asianum</name>
    <dbReference type="NCBI Taxonomy" id="702518"/>
    <lineage>
        <taxon>Eukaryota</taxon>
        <taxon>Fungi</taxon>
        <taxon>Dikarya</taxon>
        <taxon>Ascomycota</taxon>
        <taxon>Pezizomycotina</taxon>
        <taxon>Sordariomycetes</taxon>
        <taxon>Hypocreomycetidae</taxon>
        <taxon>Glomerellales</taxon>
        <taxon>Glomerellaceae</taxon>
        <taxon>Colletotrichum</taxon>
        <taxon>Colletotrichum gloeosporioides species complex</taxon>
    </lineage>
</organism>
<dbReference type="PROSITE" id="PS50048">
    <property type="entry name" value="ZN2_CY6_FUNGAL_2"/>
    <property type="match status" value="1"/>
</dbReference>
<keyword evidence="1" id="KW-0539">Nucleus</keyword>
<dbReference type="InterPro" id="IPR001138">
    <property type="entry name" value="Zn2Cys6_DnaBD"/>
</dbReference>
<dbReference type="Proteomes" id="UP000434172">
    <property type="component" value="Unassembled WGS sequence"/>
</dbReference>
<dbReference type="PANTHER" id="PTHR37534">
    <property type="entry name" value="TRANSCRIPTIONAL ACTIVATOR PROTEIN UGA3"/>
    <property type="match status" value="1"/>
</dbReference>
<dbReference type="InterPro" id="IPR036864">
    <property type="entry name" value="Zn2-C6_fun-type_DNA-bd_sf"/>
</dbReference>